<protein>
    <submittedName>
        <fullName evidence="2">Uncharacterized protein</fullName>
    </submittedName>
</protein>
<feature type="non-terminal residue" evidence="2">
    <location>
        <position position="1"/>
    </location>
</feature>
<feature type="region of interest" description="Disordered" evidence="1">
    <location>
        <begin position="18"/>
        <end position="69"/>
    </location>
</feature>
<dbReference type="AlphaFoldDB" id="A0A0B6ZX64"/>
<name>A0A0B6ZX64_9EUPU</name>
<gene>
    <name evidence="2" type="primary">ORF82045</name>
</gene>
<proteinExistence type="predicted"/>
<evidence type="ECO:0000313" key="2">
    <source>
        <dbReference type="EMBL" id="CEK72355.1"/>
    </source>
</evidence>
<reference evidence="2" key="1">
    <citation type="submission" date="2014-12" db="EMBL/GenBank/DDBJ databases">
        <title>Insight into the proteome of Arion vulgaris.</title>
        <authorList>
            <person name="Aradska J."/>
            <person name="Bulat T."/>
            <person name="Smidak R."/>
            <person name="Sarate P."/>
            <person name="Gangsoo J."/>
            <person name="Sialana F."/>
            <person name="Bilban M."/>
            <person name="Lubec G."/>
        </authorList>
    </citation>
    <scope>NUCLEOTIDE SEQUENCE</scope>
    <source>
        <tissue evidence="2">Skin</tissue>
    </source>
</reference>
<sequence>YKAQKQDTTKCQLMNNDSDVQKVDTRSRDVRCQSNTRNSTKPGISRDVNQISGTQPNQVSKHHYIMSAF</sequence>
<feature type="compositionally biased region" description="Basic and acidic residues" evidence="1">
    <location>
        <begin position="19"/>
        <end position="31"/>
    </location>
</feature>
<organism evidence="2">
    <name type="scientific">Arion vulgaris</name>
    <dbReference type="NCBI Taxonomy" id="1028688"/>
    <lineage>
        <taxon>Eukaryota</taxon>
        <taxon>Metazoa</taxon>
        <taxon>Spiralia</taxon>
        <taxon>Lophotrochozoa</taxon>
        <taxon>Mollusca</taxon>
        <taxon>Gastropoda</taxon>
        <taxon>Heterobranchia</taxon>
        <taxon>Euthyneura</taxon>
        <taxon>Panpulmonata</taxon>
        <taxon>Eupulmonata</taxon>
        <taxon>Stylommatophora</taxon>
        <taxon>Helicina</taxon>
        <taxon>Arionoidea</taxon>
        <taxon>Arionidae</taxon>
        <taxon>Arion</taxon>
    </lineage>
</organism>
<feature type="compositionally biased region" description="Basic residues" evidence="1">
    <location>
        <begin position="60"/>
        <end position="69"/>
    </location>
</feature>
<dbReference type="EMBL" id="HACG01025490">
    <property type="protein sequence ID" value="CEK72355.1"/>
    <property type="molecule type" value="Transcribed_RNA"/>
</dbReference>
<accession>A0A0B6ZX64</accession>
<evidence type="ECO:0000256" key="1">
    <source>
        <dbReference type="SAM" id="MobiDB-lite"/>
    </source>
</evidence>
<feature type="compositionally biased region" description="Polar residues" evidence="1">
    <location>
        <begin position="32"/>
        <end position="59"/>
    </location>
</feature>